<comment type="caution">
    <text evidence="5">The sequence shown here is derived from an EMBL/GenBank/DDBJ whole genome shotgun (WGS) entry which is preliminary data.</text>
</comment>
<keyword evidence="6" id="KW-1185">Reference proteome</keyword>
<dbReference type="CDD" id="cd00914">
    <property type="entry name" value="PCD_DCoH_subfamily_b"/>
    <property type="match status" value="1"/>
</dbReference>
<evidence type="ECO:0000256" key="2">
    <source>
        <dbReference type="ARBA" id="ARBA00006472"/>
    </source>
</evidence>
<dbReference type="SUPFAM" id="SSF55248">
    <property type="entry name" value="PCD-like"/>
    <property type="match status" value="1"/>
</dbReference>
<dbReference type="Proteomes" id="UP001589798">
    <property type="component" value="Unassembled WGS sequence"/>
</dbReference>
<comment type="catalytic activity">
    <reaction evidence="1 4">
        <text>(4aS,6R)-4a-hydroxy-L-erythro-5,6,7,8-tetrahydrobiopterin = (6R)-L-erythro-6,7-dihydrobiopterin + H2O</text>
        <dbReference type="Rhea" id="RHEA:11920"/>
        <dbReference type="ChEBI" id="CHEBI:15377"/>
        <dbReference type="ChEBI" id="CHEBI:15642"/>
        <dbReference type="ChEBI" id="CHEBI:43120"/>
        <dbReference type="EC" id="4.2.1.96"/>
    </reaction>
</comment>
<protein>
    <recommendedName>
        <fullName evidence="4">Putative pterin-4-alpha-carbinolamine dehydratase</fullName>
        <shortName evidence="4">PHS</shortName>
        <ecNumber evidence="4">4.2.1.96</ecNumber>
    </recommendedName>
    <alternativeName>
        <fullName evidence="4">4-alpha-hydroxy-tetrahydropterin dehydratase</fullName>
    </alternativeName>
    <alternativeName>
        <fullName evidence="4">Pterin carbinolamine dehydratase</fullName>
        <shortName evidence="4">PCD</shortName>
    </alternativeName>
</protein>
<dbReference type="EMBL" id="JBHLWK010000001">
    <property type="protein sequence ID" value="MFC0202714.1"/>
    <property type="molecule type" value="Genomic_DNA"/>
</dbReference>
<proteinExistence type="inferred from homology"/>
<accession>A0ABV6CPQ5</accession>
<evidence type="ECO:0000313" key="6">
    <source>
        <dbReference type="Proteomes" id="UP001589798"/>
    </source>
</evidence>
<dbReference type="RefSeq" id="WP_379485584.1">
    <property type="nucleotide sequence ID" value="NZ_JBHLWK010000001.1"/>
</dbReference>
<evidence type="ECO:0000313" key="5">
    <source>
        <dbReference type="EMBL" id="MFC0202714.1"/>
    </source>
</evidence>
<dbReference type="InterPro" id="IPR001533">
    <property type="entry name" value="Pterin_deHydtase"/>
</dbReference>
<gene>
    <name evidence="5" type="ORF">ACFFJC_00340</name>
</gene>
<evidence type="ECO:0000256" key="3">
    <source>
        <dbReference type="ARBA" id="ARBA00023239"/>
    </source>
</evidence>
<keyword evidence="3 4" id="KW-0456">Lyase</keyword>
<dbReference type="InterPro" id="IPR036428">
    <property type="entry name" value="PCD_sf"/>
</dbReference>
<dbReference type="PANTHER" id="PTHR12599:SF0">
    <property type="entry name" value="PTERIN-4-ALPHA-CARBINOLAMINE DEHYDRATASE"/>
    <property type="match status" value="1"/>
</dbReference>
<dbReference type="Pfam" id="PF01329">
    <property type="entry name" value="Pterin_4a"/>
    <property type="match status" value="1"/>
</dbReference>
<evidence type="ECO:0000256" key="1">
    <source>
        <dbReference type="ARBA" id="ARBA00001554"/>
    </source>
</evidence>
<dbReference type="Gene3D" id="3.30.1360.20">
    <property type="entry name" value="Transcriptional coactivator/pterin dehydratase"/>
    <property type="match status" value="1"/>
</dbReference>
<dbReference type="PANTHER" id="PTHR12599">
    <property type="entry name" value="PTERIN-4-ALPHA-CARBINOLAMINE DEHYDRATASE"/>
    <property type="match status" value="1"/>
</dbReference>
<name>A0ABV6CPQ5_9SPHN</name>
<organism evidence="5 6">
    <name type="scientific">Novosphingobium soli</name>
    <dbReference type="NCBI Taxonomy" id="574956"/>
    <lineage>
        <taxon>Bacteria</taxon>
        <taxon>Pseudomonadati</taxon>
        <taxon>Pseudomonadota</taxon>
        <taxon>Alphaproteobacteria</taxon>
        <taxon>Sphingomonadales</taxon>
        <taxon>Sphingomonadaceae</taxon>
        <taxon>Novosphingobium</taxon>
    </lineage>
</organism>
<sequence>MPIARLTDAELDAALAELPRWSLRADGLALEADLKFADFNAAFGFMTRVAIYAEKADHHPEWFNVYNTVRVTLTTHDADGLSQRDVAMARFIEGVV</sequence>
<dbReference type="GO" id="GO:0008124">
    <property type="term" value="F:4-alpha-hydroxytetrahydrobiopterin dehydratase activity"/>
    <property type="evidence" value="ECO:0007669"/>
    <property type="project" value="UniProtKB-EC"/>
</dbReference>
<comment type="similarity">
    <text evidence="2 4">Belongs to the pterin-4-alpha-carbinolamine dehydratase family.</text>
</comment>
<dbReference type="EC" id="4.2.1.96" evidence="4"/>
<dbReference type="NCBIfam" id="NF002018">
    <property type="entry name" value="PRK00823.1-3"/>
    <property type="match status" value="1"/>
</dbReference>
<evidence type="ECO:0000256" key="4">
    <source>
        <dbReference type="HAMAP-Rule" id="MF_00434"/>
    </source>
</evidence>
<reference evidence="5 6" key="1">
    <citation type="submission" date="2024-09" db="EMBL/GenBank/DDBJ databases">
        <authorList>
            <person name="Sun Q."/>
            <person name="Mori K."/>
        </authorList>
    </citation>
    <scope>NUCLEOTIDE SEQUENCE [LARGE SCALE GENOMIC DNA]</scope>
    <source>
        <strain evidence="5 6">CCM 7706</strain>
    </source>
</reference>
<dbReference type="NCBIfam" id="NF002017">
    <property type="entry name" value="PRK00823.1-2"/>
    <property type="match status" value="1"/>
</dbReference>
<dbReference type="HAMAP" id="MF_00434">
    <property type="entry name" value="Pterin_4_alpha"/>
    <property type="match status" value="1"/>
</dbReference>